<organism evidence="2 3">
    <name type="scientific">Seinonella peptonophila</name>
    <dbReference type="NCBI Taxonomy" id="112248"/>
    <lineage>
        <taxon>Bacteria</taxon>
        <taxon>Bacillati</taxon>
        <taxon>Bacillota</taxon>
        <taxon>Bacilli</taxon>
        <taxon>Bacillales</taxon>
        <taxon>Thermoactinomycetaceae</taxon>
        <taxon>Seinonella</taxon>
    </lineage>
</organism>
<dbReference type="Proteomes" id="UP000184476">
    <property type="component" value="Unassembled WGS sequence"/>
</dbReference>
<proteinExistence type="predicted"/>
<evidence type="ECO:0000256" key="1">
    <source>
        <dbReference type="SAM" id="Phobius"/>
    </source>
</evidence>
<reference evidence="2 3" key="1">
    <citation type="submission" date="2016-11" db="EMBL/GenBank/DDBJ databases">
        <authorList>
            <person name="Jaros S."/>
            <person name="Januszkiewicz K."/>
            <person name="Wedrychowicz H."/>
        </authorList>
    </citation>
    <scope>NUCLEOTIDE SEQUENCE [LARGE SCALE GENOMIC DNA]</scope>
    <source>
        <strain evidence="2 3">DSM 44666</strain>
    </source>
</reference>
<keyword evidence="1" id="KW-0472">Membrane</keyword>
<dbReference type="EMBL" id="FQVL01000003">
    <property type="protein sequence ID" value="SHE80380.1"/>
    <property type="molecule type" value="Genomic_DNA"/>
</dbReference>
<gene>
    <name evidence="2" type="ORF">SAMN05444392_103212</name>
</gene>
<evidence type="ECO:0000313" key="2">
    <source>
        <dbReference type="EMBL" id="SHE80380.1"/>
    </source>
</evidence>
<name>A0A1M4WGU9_9BACL</name>
<feature type="transmembrane region" description="Helical" evidence="1">
    <location>
        <begin position="45"/>
        <end position="62"/>
    </location>
</feature>
<accession>A0A1M4WGU9</accession>
<dbReference type="AlphaFoldDB" id="A0A1M4WGU9"/>
<sequence length="67" mass="8171">MLYFRRNIAKWQLKRHFSLGKTRLRRRNAGETSFTRSRRLTERDCPYILASLGMMILVLYTIPFKYK</sequence>
<keyword evidence="3" id="KW-1185">Reference proteome</keyword>
<evidence type="ECO:0000313" key="3">
    <source>
        <dbReference type="Proteomes" id="UP000184476"/>
    </source>
</evidence>
<keyword evidence="1" id="KW-0812">Transmembrane</keyword>
<protein>
    <submittedName>
        <fullName evidence="2">Uncharacterized protein</fullName>
    </submittedName>
</protein>
<dbReference type="STRING" id="112248.SAMN05444392_103212"/>
<keyword evidence="1" id="KW-1133">Transmembrane helix</keyword>